<sequence>MNGEEKMDGINIADLGSALPANALSGHGRDGGGGGCVAGEGHAALRRYATVIVNFFSGGIPPRPSSSSTNSSRMAAMTRPSACSDFFSDPSFLLDLISLFNSLLADPQTLLEEKIVAE</sequence>
<protein>
    <submittedName>
        <fullName evidence="1">Uncharacterized protein</fullName>
    </submittedName>
</protein>
<evidence type="ECO:0000313" key="2">
    <source>
        <dbReference type="Proteomes" id="UP001085076"/>
    </source>
</evidence>
<dbReference type="AlphaFoldDB" id="A0A9D5H548"/>
<reference evidence="1" key="2">
    <citation type="journal article" date="2022" name="Hortic Res">
        <title>The genome of Dioscorea zingiberensis sheds light on the biosynthesis, origin and evolution of the medicinally important diosgenin saponins.</title>
        <authorList>
            <person name="Li Y."/>
            <person name="Tan C."/>
            <person name="Li Z."/>
            <person name="Guo J."/>
            <person name="Li S."/>
            <person name="Chen X."/>
            <person name="Wang C."/>
            <person name="Dai X."/>
            <person name="Yang H."/>
            <person name="Song W."/>
            <person name="Hou L."/>
            <person name="Xu J."/>
            <person name="Tong Z."/>
            <person name="Xu A."/>
            <person name="Yuan X."/>
            <person name="Wang W."/>
            <person name="Yang Q."/>
            <person name="Chen L."/>
            <person name="Sun Z."/>
            <person name="Wang K."/>
            <person name="Pan B."/>
            <person name="Chen J."/>
            <person name="Bao Y."/>
            <person name="Liu F."/>
            <person name="Qi X."/>
            <person name="Gang D.R."/>
            <person name="Wen J."/>
            <person name="Li J."/>
        </authorList>
    </citation>
    <scope>NUCLEOTIDE SEQUENCE</scope>
    <source>
        <strain evidence="1">Dzin_1.0</strain>
    </source>
</reference>
<accession>A0A9D5H548</accession>
<name>A0A9D5H548_9LILI</name>
<evidence type="ECO:0000313" key="1">
    <source>
        <dbReference type="EMBL" id="KAJ0963615.1"/>
    </source>
</evidence>
<keyword evidence="2" id="KW-1185">Reference proteome</keyword>
<proteinExistence type="predicted"/>
<dbReference type="EMBL" id="JAGGNH010000009">
    <property type="protein sequence ID" value="KAJ0963615.1"/>
    <property type="molecule type" value="Genomic_DNA"/>
</dbReference>
<dbReference type="Proteomes" id="UP001085076">
    <property type="component" value="Miscellaneous, Linkage group lg09"/>
</dbReference>
<organism evidence="1 2">
    <name type="scientific">Dioscorea zingiberensis</name>
    <dbReference type="NCBI Taxonomy" id="325984"/>
    <lineage>
        <taxon>Eukaryota</taxon>
        <taxon>Viridiplantae</taxon>
        <taxon>Streptophyta</taxon>
        <taxon>Embryophyta</taxon>
        <taxon>Tracheophyta</taxon>
        <taxon>Spermatophyta</taxon>
        <taxon>Magnoliopsida</taxon>
        <taxon>Liliopsida</taxon>
        <taxon>Dioscoreales</taxon>
        <taxon>Dioscoreaceae</taxon>
        <taxon>Dioscorea</taxon>
    </lineage>
</organism>
<gene>
    <name evidence="1" type="ORF">J5N97_028737</name>
</gene>
<reference evidence="1" key="1">
    <citation type="submission" date="2021-03" db="EMBL/GenBank/DDBJ databases">
        <authorList>
            <person name="Li Z."/>
            <person name="Yang C."/>
        </authorList>
    </citation>
    <scope>NUCLEOTIDE SEQUENCE</scope>
    <source>
        <strain evidence="1">Dzin_1.0</strain>
        <tissue evidence="1">Leaf</tissue>
    </source>
</reference>
<comment type="caution">
    <text evidence="1">The sequence shown here is derived from an EMBL/GenBank/DDBJ whole genome shotgun (WGS) entry which is preliminary data.</text>
</comment>